<proteinExistence type="predicted"/>
<dbReference type="RefSeq" id="WP_011917617.1">
    <property type="nucleotide sequence ID" value="NC_009437.1"/>
</dbReference>
<name>A4XL98_CALS8</name>
<dbReference type="InterPro" id="IPR002831">
    <property type="entry name" value="Tscrpt_reg_TrmB_N"/>
</dbReference>
<evidence type="ECO:0000313" key="2">
    <source>
        <dbReference type="EMBL" id="ABP67683.1"/>
    </source>
</evidence>
<dbReference type="SUPFAM" id="SSF46785">
    <property type="entry name" value="Winged helix' DNA-binding domain"/>
    <property type="match status" value="1"/>
</dbReference>
<evidence type="ECO:0000259" key="1">
    <source>
        <dbReference type="Pfam" id="PF01978"/>
    </source>
</evidence>
<organism evidence="2 3">
    <name type="scientific">Caldicellulosiruptor saccharolyticus (strain ATCC 43494 / DSM 8903 / Tp8T 6331)</name>
    <dbReference type="NCBI Taxonomy" id="351627"/>
    <lineage>
        <taxon>Bacteria</taxon>
        <taxon>Bacillati</taxon>
        <taxon>Bacillota</taxon>
        <taxon>Bacillota incertae sedis</taxon>
        <taxon>Caldicellulosiruptorales</taxon>
        <taxon>Caldicellulosiruptoraceae</taxon>
        <taxon>Caldicellulosiruptor</taxon>
    </lineage>
</organism>
<dbReference type="HOGENOM" id="CLU_1988517_0_0_9"/>
<evidence type="ECO:0000313" key="3">
    <source>
        <dbReference type="Proteomes" id="UP000000256"/>
    </source>
</evidence>
<accession>A4XL98</accession>
<gene>
    <name evidence="2" type="ordered locus">Csac_2100</name>
</gene>
<dbReference type="KEGG" id="csc:Csac_2100"/>
<reference evidence="2 3" key="1">
    <citation type="journal article" date="2008" name="Appl. Environ. Microbiol.">
        <title>Hydrogenomics of the extremely thermophilic bacterium Caldicellulosiruptor saccharolyticus.</title>
        <authorList>
            <person name="van de Werken H.J."/>
            <person name="Verhaart M.R."/>
            <person name="VanFossen A.L."/>
            <person name="Willquist K."/>
            <person name="Lewis D.L."/>
            <person name="Nichols J.D."/>
            <person name="Goorissen H.P."/>
            <person name="Mongodin E.F."/>
            <person name="Nelson K.E."/>
            <person name="van Niel E.W."/>
            <person name="Stams A.J."/>
            <person name="Ward D.E."/>
            <person name="de Vos W.M."/>
            <person name="van der Oost J."/>
            <person name="Kelly R.M."/>
            <person name="Kengen S.W."/>
        </authorList>
    </citation>
    <scope>NUCLEOTIDE SEQUENCE [LARGE SCALE GENOMIC DNA]</scope>
    <source>
        <strain evidence="3">ATCC 43494 / DSM 8903 / Tp8T 6331</strain>
    </source>
</reference>
<protein>
    <recommendedName>
        <fullName evidence="1">Transcription regulator TrmB N-terminal domain-containing protein</fullName>
    </recommendedName>
</protein>
<dbReference type="InterPro" id="IPR036388">
    <property type="entry name" value="WH-like_DNA-bd_sf"/>
</dbReference>
<feature type="domain" description="Transcription regulator TrmB N-terminal" evidence="1">
    <location>
        <begin position="2"/>
        <end position="49"/>
    </location>
</feature>
<dbReference type="AlphaFoldDB" id="A4XL98"/>
<dbReference type="STRING" id="351627.Csac_2100"/>
<dbReference type="Gene3D" id="1.10.10.10">
    <property type="entry name" value="Winged helix-like DNA-binding domain superfamily/Winged helix DNA-binding domain"/>
    <property type="match status" value="1"/>
</dbReference>
<dbReference type="Pfam" id="PF01978">
    <property type="entry name" value="TrmB"/>
    <property type="match status" value="1"/>
</dbReference>
<dbReference type="Proteomes" id="UP000000256">
    <property type="component" value="Chromosome"/>
</dbReference>
<keyword evidence="3" id="KW-1185">Reference proteome</keyword>
<sequence length="125" mass="13740">MENKVYEYVKNNTAVTPKEIAKNTGLKEGSIISALHRLVEKGLVIKISGYYSLSVNSNSKNNNTATVATSATPATLATVATDDKSLQDVADNLQRSKKIRIRKALRVIKQPSLQMLQALQKQKLI</sequence>
<dbReference type="EMBL" id="CP000679">
    <property type="protein sequence ID" value="ABP67683.1"/>
    <property type="molecule type" value="Genomic_DNA"/>
</dbReference>
<dbReference type="InterPro" id="IPR036390">
    <property type="entry name" value="WH_DNA-bd_sf"/>
</dbReference>